<comment type="caution">
    <text evidence="1">The sequence shown here is derived from an EMBL/GenBank/DDBJ whole genome shotgun (WGS) entry which is preliminary data.</text>
</comment>
<dbReference type="EMBL" id="JBFOLK010000002">
    <property type="protein sequence ID" value="KAL2532577.1"/>
    <property type="molecule type" value="Genomic_DNA"/>
</dbReference>
<protein>
    <submittedName>
        <fullName evidence="1">Retrotrans gag domain-containing protein</fullName>
    </submittedName>
</protein>
<evidence type="ECO:0000313" key="2">
    <source>
        <dbReference type="Proteomes" id="UP001604336"/>
    </source>
</evidence>
<reference evidence="2" key="1">
    <citation type="submission" date="2024-07" db="EMBL/GenBank/DDBJ databases">
        <title>Two chromosome-level genome assemblies of Korean endemic species Abeliophyllum distichum and Forsythia ovata (Oleaceae).</title>
        <authorList>
            <person name="Jang H."/>
        </authorList>
    </citation>
    <scope>NUCLEOTIDE SEQUENCE [LARGE SCALE GENOMIC DNA]</scope>
</reference>
<gene>
    <name evidence="1" type="ORF">Adt_05928</name>
</gene>
<dbReference type="AlphaFoldDB" id="A0ABD1V5H7"/>
<organism evidence="1 2">
    <name type="scientific">Abeliophyllum distichum</name>
    <dbReference type="NCBI Taxonomy" id="126358"/>
    <lineage>
        <taxon>Eukaryota</taxon>
        <taxon>Viridiplantae</taxon>
        <taxon>Streptophyta</taxon>
        <taxon>Embryophyta</taxon>
        <taxon>Tracheophyta</taxon>
        <taxon>Spermatophyta</taxon>
        <taxon>Magnoliopsida</taxon>
        <taxon>eudicotyledons</taxon>
        <taxon>Gunneridae</taxon>
        <taxon>Pentapetalae</taxon>
        <taxon>asterids</taxon>
        <taxon>lamiids</taxon>
        <taxon>Lamiales</taxon>
        <taxon>Oleaceae</taxon>
        <taxon>Forsythieae</taxon>
        <taxon>Abeliophyllum</taxon>
    </lineage>
</organism>
<sequence>MVENDLVVVERIAAAVVSAIHNTNKNFIIVRATKIGVKVVTGTVDVAVAGAWMIKIERVFDVMDCPDDRKLRLATFLLKDGAYDWWQSSADQISRPFYYNLDRFQT</sequence>
<dbReference type="Proteomes" id="UP001604336">
    <property type="component" value="Unassembled WGS sequence"/>
</dbReference>
<keyword evidence="2" id="KW-1185">Reference proteome</keyword>
<name>A0ABD1V5H7_9LAMI</name>
<proteinExistence type="predicted"/>
<evidence type="ECO:0000313" key="1">
    <source>
        <dbReference type="EMBL" id="KAL2532577.1"/>
    </source>
</evidence>
<accession>A0ABD1V5H7</accession>